<keyword evidence="2" id="KW-0472">Membrane</keyword>
<evidence type="ECO:0000313" key="4">
    <source>
        <dbReference type="Proteomes" id="UP001370348"/>
    </source>
</evidence>
<feature type="transmembrane region" description="Helical" evidence="2">
    <location>
        <begin position="29"/>
        <end position="47"/>
    </location>
</feature>
<dbReference type="Gene3D" id="2.170.16.10">
    <property type="entry name" value="Hedgehog/Intein (Hint) domain"/>
    <property type="match status" value="1"/>
</dbReference>
<feature type="region of interest" description="Disordered" evidence="1">
    <location>
        <begin position="247"/>
        <end position="292"/>
    </location>
</feature>
<keyword evidence="2" id="KW-0812">Transmembrane</keyword>
<keyword evidence="4" id="KW-1185">Reference proteome</keyword>
<accession>A0ABZ2LZX1</accession>
<name>A0ABZ2LZX1_9BACT</name>
<dbReference type="Proteomes" id="UP001370348">
    <property type="component" value="Chromosome"/>
</dbReference>
<evidence type="ECO:0000256" key="2">
    <source>
        <dbReference type="SAM" id="Phobius"/>
    </source>
</evidence>
<dbReference type="CDD" id="cd00081">
    <property type="entry name" value="Hint"/>
    <property type="match status" value="1"/>
</dbReference>
<evidence type="ECO:0000256" key="1">
    <source>
        <dbReference type="SAM" id="MobiDB-lite"/>
    </source>
</evidence>
<reference evidence="3 4" key="1">
    <citation type="submission" date="2021-12" db="EMBL/GenBank/DDBJ databases">
        <title>Discovery of the Pendulisporaceae a myxobacterial family with distinct sporulation behavior and unique specialized metabolism.</title>
        <authorList>
            <person name="Garcia R."/>
            <person name="Popoff A."/>
            <person name="Bader C.D."/>
            <person name="Loehr J."/>
            <person name="Walesch S."/>
            <person name="Walt C."/>
            <person name="Boldt J."/>
            <person name="Bunk B."/>
            <person name="Haeckl F.J.F.P.J."/>
            <person name="Gunesch A.P."/>
            <person name="Birkelbach J."/>
            <person name="Nuebel U."/>
            <person name="Pietschmann T."/>
            <person name="Bach T."/>
            <person name="Mueller R."/>
        </authorList>
    </citation>
    <scope>NUCLEOTIDE SEQUENCE [LARGE SCALE GENOMIC DNA]</scope>
    <source>
        <strain evidence="3 4">MSr11954</strain>
    </source>
</reference>
<organism evidence="3 4">
    <name type="scientific">Pendulispora albinea</name>
    <dbReference type="NCBI Taxonomy" id="2741071"/>
    <lineage>
        <taxon>Bacteria</taxon>
        <taxon>Pseudomonadati</taxon>
        <taxon>Myxococcota</taxon>
        <taxon>Myxococcia</taxon>
        <taxon>Myxococcales</taxon>
        <taxon>Sorangiineae</taxon>
        <taxon>Pendulisporaceae</taxon>
        <taxon>Pendulispora</taxon>
    </lineage>
</organism>
<proteinExistence type="predicted"/>
<protein>
    <submittedName>
        <fullName evidence="3">Hint domain-containing protein</fullName>
    </submittedName>
</protein>
<dbReference type="EMBL" id="CP089984">
    <property type="protein sequence ID" value="WXB16491.1"/>
    <property type="molecule type" value="Genomic_DNA"/>
</dbReference>
<evidence type="ECO:0000313" key="3">
    <source>
        <dbReference type="EMBL" id="WXB16491.1"/>
    </source>
</evidence>
<sequence>MSLHASNRLQRALAPVWMRLFRDRRGVSAVEYALLLGAILIAVAVGYRTLGGNNALTAKNATAVLMGGGGGTGSSGSEVPGSGGTNGNGTPNDPGSACPGGVCSAPGSCFVAGTPVATPSGDRPIESLAPGDLVFARGELDDAVTVRPVLTTYVRPAPALVDVHLANVDGEHEVVRSTPEHLYFTQIRAWTAAGDLAPGETLIDRAGREVRVTKVVSVAQEAAVYNFEVGVDHTYFVGRSAVWVHNPPGCEEGNPPQTGPVPPTTPATTQADKENRIKDSVTNPDGSLIGKEDSTGVRLVPKETIQDVRANLTRDLGPPKVTTTPKGTIETWTISTDPKSTVTYRSFSSSGGMDDPTIDFNNVNGLGNFKRLHAEKTP</sequence>
<keyword evidence="2" id="KW-1133">Transmembrane helix</keyword>
<gene>
    <name evidence="3" type="ORF">LZC94_04240</name>
</gene>
<dbReference type="InterPro" id="IPR036844">
    <property type="entry name" value="Hint_dom_sf"/>
</dbReference>
<dbReference type="SUPFAM" id="SSF51294">
    <property type="entry name" value="Hedgehog/intein (Hint) domain"/>
    <property type="match status" value="1"/>
</dbReference>
<dbReference type="Pfam" id="PF07591">
    <property type="entry name" value="PT-HINT"/>
    <property type="match status" value="1"/>
</dbReference>
<dbReference type="RefSeq" id="WP_394826115.1">
    <property type="nucleotide sequence ID" value="NZ_CP089984.1"/>
</dbReference>
<feature type="region of interest" description="Disordered" evidence="1">
    <location>
        <begin position="70"/>
        <end position="93"/>
    </location>
</feature>